<feature type="binding site" evidence="9">
    <location>
        <position position="143"/>
    </location>
    <ligand>
        <name>4-amino-2-methyl-5-(diphosphooxymethyl)pyrimidine</name>
        <dbReference type="ChEBI" id="CHEBI:57841"/>
    </ligand>
</feature>
<comment type="similarity">
    <text evidence="9 10">Belongs to the thiamine-phosphate synthase family.</text>
</comment>
<dbReference type="Pfam" id="PF02581">
    <property type="entry name" value="TMP-TENI"/>
    <property type="match status" value="1"/>
</dbReference>
<feature type="binding site" evidence="9">
    <location>
        <position position="113"/>
    </location>
    <ligand>
        <name>4-amino-2-methyl-5-(diphosphooxymethyl)pyrimidine</name>
        <dbReference type="ChEBI" id="CHEBI:57841"/>
    </ligand>
</feature>
<dbReference type="GO" id="GO:0009228">
    <property type="term" value="P:thiamine biosynthetic process"/>
    <property type="evidence" value="ECO:0007669"/>
    <property type="project" value="UniProtKB-KW"/>
</dbReference>
<dbReference type="GO" id="GO:0004789">
    <property type="term" value="F:thiamine-phosphate diphosphorylase activity"/>
    <property type="evidence" value="ECO:0007669"/>
    <property type="project" value="UniProtKB-UniRule"/>
</dbReference>
<keyword evidence="4 9" id="KW-0460">Magnesium</keyword>
<feature type="binding site" evidence="9">
    <location>
        <begin position="42"/>
        <end position="46"/>
    </location>
    <ligand>
        <name>4-amino-2-methyl-5-(diphosphooxymethyl)pyrimidine</name>
        <dbReference type="ChEBI" id="CHEBI:57841"/>
    </ligand>
</feature>
<feature type="binding site" evidence="9">
    <location>
        <position position="170"/>
    </location>
    <ligand>
        <name>2-[(2R,5Z)-2-carboxy-4-methylthiazol-5(2H)-ylidene]ethyl phosphate</name>
        <dbReference type="ChEBI" id="CHEBI:62899"/>
    </ligand>
</feature>
<evidence type="ECO:0000256" key="4">
    <source>
        <dbReference type="ARBA" id="ARBA00022842"/>
    </source>
</evidence>
<evidence type="ECO:0000256" key="10">
    <source>
        <dbReference type="RuleBase" id="RU003826"/>
    </source>
</evidence>
<dbReference type="HAMAP" id="MF_00097">
    <property type="entry name" value="TMP_synthase"/>
    <property type="match status" value="1"/>
</dbReference>
<dbReference type="AlphaFoldDB" id="A0A0H4JBJ1"/>
<dbReference type="CDD" id="cd00564">
    <property type="entry name" value="TMP_TenI"/>
    <property type="match status" value="1"/>
</dbReference>
<name>A0A0H4JBJ1_9PROT</name>
<evidence type="ECO:0000256" key="8">
    <source>
        <dbReference type="ARBA" id="ARBA00047883"/>
    </source>
</evidence>
<dbReference type="SUPFAM" id="SSF51391">
    <property type="entry name" value="Thiamin phosphate synthase"/>
    <property type="match status" value="1"/>
</dbReference>
<proteinExistence type="inferred from homology"/>
<dbReference type="Gene3D" id="3.20.20.70">
    <property type="entry name" value="Aldolase class I"/>
    <property type="match status" value="1"/>
</dbReference>
<keyword evidence="5 9" id="KW-0784">Thiamine biosynthesis</keyword>
<evidence type="ECO:0000256" key="11">
    <source>
        <dbReference type="RuleBase" id="RU004253"/>
    </source>
</evidence>
<feature type="binding site" evidence="9">
    <location>
        <position position="94"/>
    </location>
    <ligand>
        <name>Mg(2+)</name>
        <dbReference type="ChEBI" id="CHEBI:18420"/>
    </ligand>
</feature>
<dbReference type="PATRIC" id="fig|1623450.3.peg.748"/>
<dbReference type="InterPro" id="IPR036206">
    <property type="entry name" value="ThiamineP_synth_sf"/>
</dbReference>
<dbReference type="InterPro" id="IPR013785">
    <property type="entry name" value="Aldolase_TIM"/>
</dbReference>
<comment type="catalytic activity">
    <reaction evidence="7 9 10">
        <text>2-(2-carboxy-4-methylthiazol-5-yl)ethyl phosphate + 4-amino-2-methyl-5-(diphosphooxymethyl)pyrimidine + 2 H(+) = thiamine phosphate + CO2 + diphosphate</text>
        <dbReference type="Rhea" id="RHEA:47848"/>
        <dbReference type="ChEBI" id="CHEBI:15378"/>
        <dbReference type="ChEBI" id="CHEBI:16526"/>
        <dbReference type="ChEBI" id="CHEBI:33019"/>
        <dbReference type="ChEBI" id="CHEBI:37575"/>
        <dbReference type="ChEBI" id="CHEBI:57841"/>
        <dbReference type="ChEBI" id="CHEBI:62890"/>
        <dbReference type="EC" id="2.5.1.3"/>
    </reaction>
</comment>
<evidence type="ECO:0000259" key="12">
    <source>
        <dbReference type="Pfam" id="PF02581"/>
    </source>
</evidence>
<gene>
    <name evidence="9" type="primary">thiE</name>
    <name evidence="13" type="ORF">VI33_03780</name>
</gene>
<feature type="binding site" evidence="9">
    <location>
        <begin position="140"/>
        <end position="142"/>
    </location>
    <ligand>
        <name>2-[(2R,5Z)-2-carboxy-4-methylthiazol-5(2H)-ylidene]ethyl phosphate</name>
        <dbReference type="ChEBI" id="CHEBI:62899"/>
    </ligand>
</feature>
<dbReference type="GO" id="GO:0009229">
    <property type="term" value="P:thiamine diphosphate biosynthetic process"/>
    <property type="evidence" value="ECO:0007669"/>
    <property type="project" value="UniProtKB-UniRule"/>
</dbReference>
<dbReference type="UniPathway" id="UPA00060">
    <property type="reaction ID" value="UER00141"/>
</dbReference>
<comment type="catalytic activity">
    <reaction evidence="6 9 10">
        <text>4-methyl-5-(2-phosphooxyethyl)-thiazole + 4-amino-2-methyl-5-(diphosphooxymethyl)pyrimidine + H(+) = thiamine phosphate + diphosphate</text>
        <dbReference type="Rhea" id="RHEA:22328"/>
        <dbReference type="ChEBI" id="CHEBI:15378"/>
        <dbReference type="ChEBI" id="CHEBI:33019"/>
        <dbReference type="ChEBI" id="CHEBI:37575"/>
        <dbReference type="ChEBI" id="CHEBI:57841"/>
        <dbReference type="ChEBI" id="CHEBI:58296"/>
        <dbReference type="EC" id="2.5.1.3"/>
    </reaction>
</comment>
<dbReference type="GO" id="GO:0005737">
    <property type="term" value="C:cytoplasm"/>
    <property type="evidence" value="ECO:0007669"/>
    <property type="project" value="TreeGrafter"/>
</dbReference>
<keyword evidence="14" id="KW-1185">Reference proteome</keyword>
<accession>A0A0H4JBJ1</accession>
<evidence type="ECO:0000256" key="9">
    <source>
        <dbReference type="HAMAP-Rule" id="MF_00097"/>
    </source>
</evidence>
<dbReference type="PANTHER" id="PTHR20857">
    <property type="entry name" value="THIAMINE-PHOSPHATE PYROPHOSPHORYLASE"/>
    <property type="match status" value="1"/>
</dbReference>
<dbReference type="EMBL" id="CP011002">
    <property type="protein sequence ID" value="AKO65847.1"/>
    <property type="molecule type" value="Genomic_DNA"/>
</dbReference>
<evidence type="ECO:0000256" key="2">
    <source>
        <dbReference type="ARBA" id="ARBA00022679"/>
    </source>
</evidence>
<dbReference type="PANTHER" id="PTHR20857:SF15">
    <property type="entry name" value="THIAMINE-PHOSPHATE SYNTHASE"/>
    <property type="match status" value="1"/>
</dbReference>
<feature type="binding site" evidence="9">
    <location>
        <position position="75"/>
    </location>
    <ligand>
        <name>Mg(2+)</name>
        <dbReference type="ChEBI" id="CHEBI:18420"/>
    </ligand>
</feature>
<dbReference type="Proteomes" id="UP000066549">
    <property type="component" value="Chromosome"/>
</dbReference>
<evidence type="ECO:0000256" key="7">
    <source>
        <dbReference type="ARBA" id="ARBA00047851"/>
    </source>
</evidence>
<feature type="domain" description="Thiamine phosphate synthase/TenI" evidence="12">
    <location>
        <begin position="13"/>
        <end position="193"/>
    </location>
</feature>
<dbReference type="NCBIfam" id="TIGR00693">
    <property type="entry name" value="thiE"/>
    <property type="match status" value="1"/>
</dbReference>
<organism evidence="13 14">
    <name type="scientific">Methylophilales bacterium MBRS-H7</name>
    <dbReference type="NCBI Taxonomy" id="1623450"/>
    <lineage>
        <taxon>Bacteria</taxon>
        <taxon>Pseudomonadati</taxon>
        <taxon>Pseudomonadota</taxon>
        <taxon>Betaproteobacteria</taxon>
        <taxon>Nitrosomonadales</taxon>
        <taxon>OM43 clade</taxon>
    </lineage>
</organism>
<dbReference type="InterPro" id="IPR034291">
    <property type="entry name" value="TMP_synthase"/>
</dbReference>
<protein>
    <recommendedName>
        <fullName evidence="9">Thiamine-phosphate synthase</fullName>
        <shortName evidence="9">TP synthase</shortName>
        <shortName evidence="9">TPS</shortName>
        <ecNumber evidence="9">2.5.1.3</ecNumber>
    </recommendedName>
    <alternativeName>
        <fullName evidence="9">Thiamine-phosphate pyrophosphorylase</fullName>
        <shortName evidence="9">TMP pyrophosphorylase</shortName>
        <shortName evidence="9">TMP-PPase</shortName>
    </alternativeName>
</protein>
<dbReference type="InterPro" id="IPR022998">
    <property type="entry name" value="ThiamineP_synth_TenI"/>
</dbReference>
<dbReference type="EC" id="2.5.1.3" evidence="9"/>
<evidence type="ECO:0000313" key="13">
    <source>
        <dbReference type="EMBL" id="AKO65847.1"/>
    </source>
</evidence>
<keyword evidence="3 9" id="KW-0479">Metal-binding</keyword>
<comment type="cofactor">
    <cofactor evidence="9">
        <name>Mg(2+)</name>
        <dbReference type="ChEBI" id="CHEBI:18420"/>
    </cofactor>
    <text evidence="9">Binds 1 Mg(2+) ion per subunit.</text>
</comment>
<comment type="function">
    <text evidence="9">Condenses 4-methyl-5-(beta-hydroxyethyl)thiazole monophosphate (THZ-P) and 2-methyl-4-amino-5-hydroxymethyl pyrimidine pyrophosphate (HMP-PP) to form thiamine monophosphate (TMP).</text>
</comment>
<evidence type="ECO:0000256" key="5">
    <source>
        <dbReference type="ARBA" id="ARBA00022977"/>
    </source>
</evidence>
<evidence type="ECO:0000313" key="14">
    <source>
        <dbReference type="Proteomes" id="UP000066549"/>
    </source>
</evidence>
<comment type="catalytic activity">
    <reaction evidence="8 9 10">
        <text>2-[(2R,5Z)-2-carboxy-4-methylthiazol-5(2H)-ylidene]ethyl phosphate + 4-amino-2-methyl-5-(diphosphooxymethyl)pyrimidine + 2 H(+) = thiamine phosphate + CO2 + diphosphate</text>
        <dbReference type="Rhea" id="RHEA:47844"/>
        <dbReference type="ChEBI" id="CHEBI:15378"/>
        <dbReference type="ChEBI" id="CHEBI:16526"/>
        <dbReference type="ChEBI" id="CHEBI:33019"/>
        <dbReference type="ChEBI" id="CHEBI:37575"/>
        <dbReference type="ChEBI" id="CHEBI:57841"/>
        <dbReference type="ChEBI" id="CHEBI:62899"/>
        <dbReference type="EC" id="2.5.1.3"/>
    </reaction>
</comment>
<dbReference type="OrthoDB" id="9810880at2"/>
<feature type="binding site" evidence="9">
    <location>
        <position position="74"/>
    </location>
    <ligand>
        <name>4-amino-2-methyl-5-(diphosphooxymethyl)pyrimidine</name>
        <dbReference type="ChEBI" id="CHEBI:57841"/>
    </ligand>
</feature>
<comment type="pathway">
    <text evidence="1 9 11">Cofactor biosynthesis; thiamine diphosphate biosynthesis; thiamine phosphate from 4-amino-2-methyl-5-diphosphomethylpyrimidine and 4-methyl-5-(2-phosphoethyl)-thiazole: step 1/1.</text>
</comment>
<keyword evidence="2 9" id="KW-0808">Transferase</keyword>
<evidence type="ECO:0000256" key="6">
    <source>
        <dbReference type="ARBA" id="ARBA00047334"/>
    </source>
</evidence>
<reference evidence="13 14" key="1">
    <citation type="submission" date="2015-03" db="EMBL/GenBank/DDBJ databases">
        <title>Comparative analysis of the OM43 clade including a novel species from Red Sea uncovers genomic and metabolic diversity among marine methylotrophs.</title>
        <authorList>
            <person name="Jimenez-Infante F."/>
            <person name="Ngugi D.K."/>
            <person name="Vinu M."/>
            <person name="Alam I."/>
            <person name="Kamau A."/>
            <person name="Blom J."/>
            <person name="Bajic V.B."/>
            <person name="Stingl U."/>
        </authorList>
    </citation>
    <scope>NUCLEOTIDE SEQUENCE [LARGE SCALE GENOMIC DNA]</scope>
    <source>
        <strain evidence="13 14">MBRSH7</strain>
    </source>
</reference>
<sequence length="216" mass="23422">MTVTTTPPIIKGLYAITPDCDDTPLLVDKVTEAVESGVSVLQYRNKVATAQLKLQQASLIKDICDQRKVTFIINDDITLCDTLDADGVHLGKDDSTIDDVRHILGPDKIIGISCYNDGKRVETILSQACDYIALGACFPSSTKPNAPHASTEFIQQIMTQASKPVVAIGGINLDNCRSVLDCGVSAIAVVNEIFSSQDITQTVKTFNEILKTYEQK</sequence>
<comment type="caution">
    <text evidence="9">Lacks conserved residue(s) required for the propagation of feature annotation.</text>
</comment>
<evidence type="ECO:0000256" key="1">
    <source>
        <dbReference type="ARBA" id="ARBA00005165"/>
    </source>
</evidence>
<dbReference type="GO" id="GO:0000287">
    <property type="term" value="F:magnesium ion binding"/>
    <property type="evidence" value="ECO:0007669"/>
    <property type="project" value="UniProtKB-UniRule"/>
</dbReference>
<evidence type="ECO:0000256" key="3">
    <source>
        <dbReference type="ARBA" id="ARBA00022723"/>
    </source>
</evidence>